<keyword evidence="5" id="KW-0393">Immunoglobulin domain</keyword>
<feature type="domain" description="Ig-like" evidence="9">
    <location>
        <begin position="21"/>
        <end position="126"/>
    </location>
</feature>
<keyword evidence="7" id="KW-1064">Adaptive immunity</keyword>
<gene>
    <name evidence="10" type="ORF">MRATA1EN1_LOCUS9734</name>
</gene>
<keyword evidence="3" id="KW-1015">Disulfide bond</keyword>
<dbReference type="InterPro" id="IPR036179">
    <property type="entry name" value="Ig-like_dom_sf"/>
</dbReference>
<dbReference type="SUPFAM" id="SSF48726">
    <property type="entry name" value="Immunoglobulin"/>
    <property type="match status" value="5"/>
</dbReference>
<evidence type="ECO:0000256" key="7">
    <source>
        <dbReference type="ARBA" id="ARBA00043266"/>
    </source>
</evidence>
<proteinExistence type="predicted"/>
<feature type="domain" description="Ig-like" evidence="9">
    <location>
        <begin position="225"/>
        <end position="330"/>
    </location>
</feature>
<dbReference type="InterPro" id="IPR013783">
    <property type="entry name" value="Ig-like_fold"/>
</dbReference>
<dbReference type="PANTHER" id="PTHR23268:SF19">
    <property type="entry name" value="T CELL RECEPTOR BETA VARIABLE 6-2-RELATED"/>
    <property type="match status" value="1"/>
</dbReference>
<dbReference type="Pfam" id="PF07686">
    <property type="entry name" value="V-set"/>
    <property type="match status" value="3"/>
</dbReference>
<protein>
    <recommendedName>
        <fullName evidence="9">Ig-like domain-containing protein</fullName>
    </recommendedName>
</protein>
<evidence type="ECO:0000313" key="11">
    <source>
        <dbReference type="Proteomes" id="UP001176941"/>
    </source>
</evidence>
<comment type="subunit">
    <text evidence="6">Alpha-beta TR is a heterodimer composed of an alpha and beta chain; disulfide-linked. The alpha-beta TR is associated with the transmembrane signaling CD3 coreceptor proteins to form the TR-CD3 (TcR or TCR). The assembly of alpha-beta TR heterodimers with CD3 occurs in the endoplasmic reticulum where a single alpha-beta TR heterodimer associates with one CD3D-CD3E heterodimer, one CD3G-CD3E heterodimer and one CD247 homodimer forming a stable octameric structure. CD3D-CD3E and CD3G-CD3E heterodimers preferentially associate with TR alpha and TR beta chains, respectively. The association of the CD247 homodimer is the last step of TcR assembly in the endoplasmic reticulum and is required for transport to the cell surface.</text>
</comment>
<dbReference type="EMBL" id="OX459938">
    <property type="protein sequence ID" value="CAI9160772.1"/>
    <property type="molecule type" value="Genomic_DNA"/>
</dbReference>
<dbReference type="InterPro" id="IPR013106">
    <property type="entry name" value="Ig_V-set"/>
</dbReference>
<evidence type="ECO:0000256" key="2">
    <source>
        <dbReference type="ARBA" id="ARBA00022859"/>
    </source>
</evidence>
<dbReference type="InterPro" id="IPR003599">
    <property type="entry name" value="Ig_sub"/>
</dbReference>
<reference evidence="10" key="1">
    <citation type="submission" date="2023-04" db="EMBL/GenBank/DDBJ databases">
        <authorList>
            <consortium name="ELIXIR-Norway"/>
        </authorList>
    </citation>
    <scope>NUCLEOTIDE SEQUENCE [LARGE SCALE GENOMIC DNA]</scope>
</reference>
<evidence type="ECO:0000256" key="4">
    <source>
        <dbReference type="ARBA" id="ARBA00023170"/>
    </source>
</evidence>
<dbReference type="SMART" id="SM00406">
    <property type="entry name" value="IGv"/>
    <property type="match status" value="3"/>
</dbReference>
<dbReference type="PANTHER" id="PTHR23268">
    <property type="entry name" value="T-CELL RECEPTOR BETA CHAIN"/>
    <property type="match status" value="1"/>
</dbReference>
<organism evidence="10 11">
    <name type="scientific">Rangifer tarandus platyrhynchus</name>
    <name type="common">Svalbard reindeer</name>
    <dbReference type="NCBI Taxonomy" id="3082113"/>
    <lineage>
        <taxon>Eukaryota</taxon>
        <taxon>Metazoa</taxon>
        <taxon>Chordata</taxon>
        <taxon>Craniata</taxon>
        <taxon>Vertebrata</taxon>
        <taxon>Euteleostomi</taxon>
        <taxon>Mammalia</taxon>
        <taxon>Eutheria</taxon>
        <taxon>Laurasiatheria</taxon>
        <taxon>Artiodactyla</taxon>
        <taxon>Ruminantia</taxon>
        <taxon>Pecora</taxon>
        <taxon>Cervidae</taxon>
        <taxon>Odocoileinae</taxon>
        <taxon>Rangifer</taxon>
    </lineage>
</organism>
<feature type="domain" description="Ig-like" evidence="9">
    <location>
        <begin position="442"/>
        <end position="532"/>
    </location>
</feature>
<feature type="chain" id="PRO_5047279293" description="Ig-like domain-containing protein" evidence="8">
    <location>
        <begin position="22"/>
        <end position="619"/>
    </location>
</feature>
<name>A0ABN8YGT5_RANTA</name>
<sequence>MSPGLLGCVVFCLLQAGAVHAGVTQDPRFQVVRTGEKATLKCTQDMNHDYMYWYRQDPGHGLRLIYYSAGAPSSEPGDVHEGYSVSRSNKQNFPLTLKSANRSQTSVYFCASSYSTALHGHLLSVQKLLGAHKQAPSTRKLGPLLATCLQCDPGQQQPWVPDAAMGSRLLCCVTLCLLGARAVHAGVTQDPRFQVQQSWVPDAAMGARLLCCVTLCLLGAGAVHAGVTQDPRFQVVRTGQSATLKCTQDLGHNSMYWYRQDPGHGLRLIYYSAAAPSSEPGDVHEGYSISRSNKENFPLTLKSANRSQTSVYFCASSYSTALHGHLLSVQKLLGAHEQAPSTRKLGPLLATCLQCDPGLLCCVSFCLLVARAVHAGVTQDPRFQVVRTGESATLKCTQDLNHDYMYWYRQDPGHGLRLIYYSDGPPGGEKGDVPDGYSVSRPSTENFPLTLKSANRSQTSVYFCASSDSTALQGHFLPALGQGPWLLVEYYRQEVRGEAQLPDRFSAKQFSDSRSELNLSSLELTDSAVYLCASSQDTALRDHDLGHNSMYWYRQDPGHGLRLIHYSAGTPYTEKGDVPDGGYSTVLQGHLLSVQKDGGGPCRLLGLGASGLCCHVPAA</sequence>
<dbReference type="PROSITE" id="PS50835">
    <property type="entry name" value="IG_LIKE"/>
    <property type="match status" value="3"/>
</dbReference>
<accession>A0ABN8YGT5</accession>
<dbReference type="InterPro" id="IPR007110">
    <property type="entry name" value="Ig-like_dom"/>
</dbReference>
<dbReference type="Proteomes" id="UP001176941">
    <property type="component" value="Chromosome 2"/>
</dbReference>
<evidence type="ECO:0000256" key="3">
    <source>
        <dbReference type="ARBA" id="ARBA00023157"/>
    </source>
</evidence>
<keyword evidence="4" id="KW-0675">Receptor</keyword>
<evidence type="ECO:0000256" key="8">
    <source>
        <dbReference type="SAM" id="SignalP"/>
    </source>
</evidence>
<feature type="signal peptide" evidence="8">
    <location>
        <begin position="1"/>
        <end position="21"/>
    </location>
</feature>
<dbReference type="SMART" id="SM00409">
    <property type="entry name" value="IG"/>
    <property type="match status" value="3"/>
</dbReference>
<keyword evidence="1 8" id="KW-0732">Signal</keyword>
<evidence type="ECO:0000256" key="1">
    <source>
        <dbReference type="ARBA" id="ARBA00022729"/>
    </source>
</evidence>
<evidence type="ECO:0000313" key="10">
    <source>
        <dbReference type="EMBL" id="CAI9160772.1"/>
    </source>
</evidence>
<dbReference type="InterPro" id="IPR050413">
    <property type="entry name" value="TCR_beta_variable"/>
</dbReference>
<keyword evidence="2" id="KW-0391">Immunity</keyword>
<dbReference type="Gene3D" id="2.60.40.10">
    <property type="entry name" value="Immunoglobulins"/>
    <property type="match status" value="5"/>
</dbReference>
<evidence type="ECO:0000256" key="6">
    <source>
        <dbReference type="ARBA" id="ARBA00038651"/>
    </source>
</evidence>
<keyword evidence="7" id="KW-1279">T cell receptor</keyword>
<keyword evidence="11" id="KW-1185">Reference proteome</keyword>
<evidence type="ECO:0000256" key="5">
    <source>
        <dbReference type="ARBA" id="ARBA00023319"/>
    </source>
</evidence>
<evidence type="ECO:0000259" key="9">
    <source>
        <dbReference type="PROSITE" id="PS50835"/>
    </source>
</evidence>